<dbReference type="Gene3D" id="2.160.20.10">
    <property type="entry name" value="Single-stranded right-handed beta-helix, Pectin lyase-like"/>
    <property type="match status" value="1"/>
</dbReference>
<dbReference type="InterPro" id="IPR011050">
    <property type="entry name" value="Pectin_lyase_fold/virulence"/>
</dbReference>
<evidence type="ECO:0000256" key="2">
    <source>
        <dbReference type="ARBA" id="ARBA00022581"/>
    </source>
</evidence>
<keyword evidence="5" id="KW-1161">Viral attachment to host cell</keyword>
<reference evidence="11 12" key="1">
    <citation type="submission" date="2018-11" db="EMBL/GenBank/DDBJ databases">
        <authorList>
            <person name="Li Q."/>
            <person name="Teng T."/>
        </authorList>
    </citation>
    <scope>NUCLEOTIDE SEQUENCE [LARGE SCALE GENOMIC DNA]</scope>
</reference>
<sequence>MLNNLNQPKGSTIGVLKDGRTVQQAFDELFVSLNGVLVAPDWWVIQGTTNVELNGGVFLHGDARFQGKSSVVQLTSSTVAIVANSDGTFSPVTSYPTDGKPVVAHVREGSLAEVVGSLNRSAFIMGNDPITITWLPSELARITERFNIMSSYSPAGGVQFYTDYDITAYRAPSDSLTYHVDIVAGSDTSGDGSVDKPFQRIKKAIEQNPPARVIKIKGGPTPYTRDYTWNVSIVDRDVDIIGYGDQRPVLSGEAESVTFTPVEGRPGVYSATQGLAFRIVDKSVVDKYGHEQVLTNVASLAEVGPGRSFVSGSTITFQLNDSRAPDANVKLILQITNGRVQDNSNVYIENVEFRYSFRGFHAEVMDASKAGAVLRLNNCKFGLTCTENSFNSRGYNVVAVGCIAEYGMQDAWNYHSDVFGLGIKPWFIELNCIGRRSGFDMLPNNNGSTAHDGAVGIRMGGEYYETYGRVVHDVHEGTVTCNFNCTSRDSSREGNYLGGASFAAGQGGVAGKARVYLYNCRHGGPNAGITKDGESEIWLFTTPIGSKGQPQVISPYHFIT</sequence>
<keyword evidence="2" id="KW-0945">Host-virus interaction</keyword>
<evidence type="ECO:0000256" key="6">
    <source>
        <dbReference type="ARBA" id="ARBA00022844"/>
    </source>
</evidence>
<keyword evidence="12" id="KW-1185">Reference proteome</keyword>
<evidence type="ECO:0000256" key="10">
    <source>
        <dbReference type="ARBA" id="ARBA00035731"/>
    </source>
</evidence>
<keyword evidence="3" id="KW-1235">Degradation of host cell envelope components during virus entry</keyword>
<dbReference type="InterPro" id="IPR012334">
    <property type="entry name" value="Pectin_lyas_fold"/>
</dbReference>
<dbReference type="Proteomes" id="UP000287912">
    <property type="component" value="Segment"/>
</dbReference>
<evidence type="ECO:0000256" key="9">
    <source>
        <dbReference type="ARBA" id="ARBA00035728"/>
    </source>
</evidence>
<keyword evidence="6" id="KW-0946">Virion</keyword>
<dbReference type="GO" id="GO:0098015">
    <property type="term" value="C:virus tail"/>
    <property type="evidence" value="ECO:0007669"/>
    <property type="project" value="UniProtKB-KW"/>
</dbReference>
<organism evidence="11 12">
    <name type="scientific">Klebsiella phage Henu1</name>
    <dbReference type="NCBI Taxonomy" id="2492437"/>
    <lineage>
        <taxon>Viruses</taxon>
        <taxon>Duplodnaviria</taxon>
        <taxon>Heunggongvirae</taxon>
        <taxon>Uroviricota</taxon>
        <taxon>Caudoviricetes</taxon>
        <taxon>Autographivirales</taxon>
        <taxon>Autotranscriptaviridae</taxon>
        <taxon>Studiervirinae</taxon>
        <taxon>Przondovirus</taxon>
        <taxon>Przondovirus henu1</taxon>
    </lineage>
</organism>
<keyword evidence="10" id="KW-1238">Degradation of host capsule during virus entry</keyword>
<keyword evidence="4" id="KW-1227">Viral tail protein</keyword>
<evidence type="ECO:0000256" key="1">
    <source>
        <dbReference type="ARBA" id="ARBA00004328"/>
    </source>
</evidence>
<comment type="subcellular location">
    <subcellularLocation>
        <location evidence="1">Virion</location>
    </subcellularLocation>
</comment>
<name>A0A3S9U815_9CAUD</name>
<dbReference type="GO" id="GO:0098996">
    <property type="term" value="P:symbiont entry into host cell via disruption of host cell glycocalyx"/>
    <property type="evidence" value="ECO:0007669"/>
    <property type="project" value="UniProtKB-KW"/>
</dbReference>
<evidence type="ECO:0000256" key="3">
    <source>
        <dbReference type="ARBA" id="ARBA00022717"/>
    </source>
</evidence>
<evidence type="ECO:0000256" key="7">
    <source>
        <dbReference type="ARBA" id="ARBA00023165"/>
    </source>
</evidence>
<dbReference type="EMBL" id="MK203841">
    <property type="protein sequence ID" value="AZS06408.1"/>
    <property type="molecule type" value="Genomic_DNA"/>
</dbReference>
<protein>
    <recommendedName>
        <fullName evidence="9">Probable tail spike protein</fullName>
    </recommendedName>
</protein>
<dbReference type="GO" id="GO:0098994">
    <property type="term" value="P:symbiont entry into host cell via disruption of host cell envelope"/>
    <property type="evidence" value="ECO:0007669"/>
    <property type="project" value="UniProtKB-KW"/>
</dbReference>
<proteinExistence type="predicted"/>
<keyword evidence="7" id="KW-1233">Viral attachment to host adhesion receptor</keyword>
<gene>
    <name evidence="11" type="ORF">Henu1_43</name>
</gene>
<evidence type="ECO:0000256" key="5">
    <source>
        <dbReference type="ARBA" id="ARBA00022804"/>
    </source>
</evidence>
<dbReference type="SUPFAM" id="SSF51126">
    <property type="entry name" value="Pectin lyase-like"/>
    <property type="match status" value="1"/>
</dbReference>
<accession>A0A3S9U815</accession>
<evidence type="ECO:0000313" key="11">
    <source>
        <dbReference type="EMBL" id="AZS06408.1"/>
    </source>
</evidence>
<dbReference type="GO" id="GO:0098671">
    <property type="term" value="P:adhesion receptor-mediated virion attachment to host cell"/>
    <property type="evidence" value="ECO:0007669"/>
    <property type="project" value="UniProtKB-KW"/>
</dbReference>
<evidence type="ECO:0000256" key="4">
    <source>
        <dbReference type="ARBA" id="ARBA00022732"/>
    </source>
</evidence>
<evidence type="ECO:0000256" key="8">
    <source>
        <dbReference type="ARBA" id="ARBA00023296"/>
    </source>
</evidence>
<evidence type="ECO:0000313" key="12">
    <source>
        <dbReference type="Proteomes" id="UP000287912"/>
    </source>
</evidence>
<keyword evidence="8" id="KW-1160">Virus entry into host cell</keyword>